<dbReference type="Gene3D" id="3.80.30.20">
    <property type="entry name" value="tm_1862 like domain"/>
    <property type="match status" value="1"/>
</dbReference>
<dbReference type="PANTHER" id="PTHR42731">
    <property type="entry name" value="SLL1084 PROTEIN"/>
    <property type="match status" value="1"/>
</dbReference>
<organism evidence="2 3">
    <name type="scientific">Candidatus Abyssobacteria bacterium SURF_17</name>
    <dbReference type="NCBI Taxonomy" id="2093361"/>
    <lineage>
        <taxon>Bacteria</taxon>
        <taxon>Pseudomonadati</taxon>
        <taxon>Candidatus Hydrogenedentota</taxon>
        <taxon>Candidatus Abyssobacteria</taxon>
    </lineage>
</organism>
<dbReference type="Gene3D" id="3.40.50.280">
    <property type="entry name" value="Cobalamin-binding domain"/>
    <property type="match status" value="1"/>
</dbReference>
<dbReference type="InterPro" id="IPR006638">
    <property type="entry name" value="Elp3/MiaA/NifB-like_rSAM"/>
</dbReference>
<dbReference type="InterPro" id="IPR023404">
    <property type="entry name" value="rSAM_horseshoe"/>
</dbReference>
<proteinExistence type="predicted"/>
<evidence type="ECO:0000259" key="1">
    <source>
        <dbReference type="PROSITE" id="PS51918"/>
    </source>
</evidence>
<dbReference type="AlphaFoldDB" id="A0A419F7P8"/>
<evidence type="ECO:0000313" key="3">
    <source>
        <dbReference type="Proteomes" id="UP000285961"/>
    </source>
</evidence>
<dbReference type="CDD" id="cd01335">
    <property type="entry name" value="Radical_SAM"/>
    <property type="match status" value="1"/>
</dbReference>
<protein>
    <submittedName>
        <fullName evidence="2">Radical SAM protein</fullName>
    </submittedName>
</protein>
<dbReference type="Proteomes" id="UP000285961">
    <property type="component" value="Unassembled WGS sequence"/>
</dbReference>
<accession>A0A419F7P8</accession>
<evidence type="ECO:0000313" key="2">
    <source>
        <dbReference type="EMBL" id="RJP74430.1"/>
    </source>
</evidence>
<name>A0A419F7P8_9BACT</name>
<dbReference type="InterPro" id="IPR007197">
    <property type="entry name" value="rSAM"/>
</dbReference>
<dbReference type="GO" id="GO:0003824">
    <property type="term" value="F:catalytic activity"/>
    <property type="evidence" value="ECO:0007669"/>
    <property type="project" value="InterPro"/>
</dbReference>
<dbReference type="GO" id="GO:0051536">
    <property type="term" value="F:iron-sulfur cluster binding"/>
    <property type="evidence" value="ECO:0007669"/>
    <property type="project" value="InterPro"/>
</dbReference>
<dbReference type="Pfam" id="PF04055">
    <property type="entry name" value="Radical_SAM"/>
    <property type="match status" value="1"/>
</dbReference>
<dbReference type="InterPro" id="IPR058240">
    <property type="entry name" value="rSAM_sf"/>
</dbReference>
<feature type="domain" description="Radical SAM core" evidence="1">
    <location>
        <begin position="237"/>
        <end position="467"/>
    </location>
</feature>
<dbReference type="PROSITE" id="PS51918">
    <property type="entry name" value="RADICAL_SAM"/>
    <property type="match status" value="1"/>
</dbReference>
<reference evidence="2 3" key="1">
    <citation type="journal article" date="2017" name="ISME J.">
        <title>Energy and carbon metabolisms in a deep terrestrial subsurface fluid microbial community.</title>
        <authorList>
            <person name="Momper L."/>
            <person name="Jungbluth S.P."/>
            <person name="Lee M.D."/>
            <person name="Amend J.P."/>
        </authorList>
    </citation>
    <scope>NUCLEOTIDE SEQUENCE [LARGE SCALE GENOMIC DNA]</scope>
    <source>
        <strain evidence="2">SURF_17</strain>
    </source>
</reference>
<gene>
    <name evidence="2" type="ORF">C4532_02485</name>
</gene>
<sequence length="546" mass="59965">MGRRRSQAEQCRRSLLSAERGLMPKRSAPLAVCLVFPNTYHTGMSNLAVHTLYGILNTRTDCLCERSFCDEHLLGSSLETGSPLGAFHVIAFSISFELDYPNVPKTLLAARVPLRATERNESHPLIIAGGPCMFSNPEPLADYIDACVIGEGEEAIGEVMTVVSKARENAFSRTATLRELSQIPGVYVPSLYNPVYSAKGELVGMENRNGSGLPITGRVVADLDEYPCASVLVTPNTEFANMFLVELGRGCRRNCRFCSACHIYLRRNRSLDSLKNRILSARGLSNTVGLVTSDLSDYPQRDELLAFLLNTGFGFSVSSVRADFITEDLLAGMQASGQRTLTLAPETASAKLRVLTGKRITAEALLSAVDLALNHSIINFRLYFMIGLPGEEDDDVEAIVELAKLVRLRMRRAAKRSRKMGRLTVCTAPFVPKPFTPLESVAFADAAVLSRRIKLLRRGLARVANTRLTLESPRMARLQCVFARGDRTVAALIEMIARGQSLAQAMREFGDKLKTYTDAQAESGCVRPWQSITPPAAQNNKGLRKD</sequence>
<dbReference type="SFLD" id="SFLDG01082">
    <property type="entry name" value="B12-binding_domain_containing"/>
    <property type="match status" value="1"/>
</dbReference>
<dbReference type="Pfam" id="PF19864">
    <property type="entry name" value="Radical_SAM_N2"/>
    <property type="match status" value="1"/>
</dbReference>
<dbReference type="SUPFAM" id="SSF102114">
    <property type="entry name" value="Radical SAM enzymes"/>
    <property type="match status" value="1"/>
</dbReference>
<dbReference type="SMART" id="SM00729">
    <property type="entry name" value="Elp3"/>
    <property type="match status" value="1"/>
</dbReference>
<dbReference type="EMBL" id="QZKI01000015">
    <property type="protein sequence ID" value="RJP74430.1"/>
    <property type="molecule type" value="Genomic_DNA"/>
</dbReference>
<comment type="caution">
    <text evidence="2">The sequence shown here is derived from an EMBL/GenBank/DDBJ whole genome shotgun (WGS) entry which is preliminary data.</text>
</comment>
<dbReference type="InterPro" id="IPR045784">
    <property type="entry name" value="Radical_SAM_N2"/>
</dbReference>
<dbReference type="PANTHER" id="PTHR42731:SF5">
    <property type="entry name" value="RADICAL SAM DOMAIN PROTEIN"/>
    <property type="match status" value="1"/>
</dbReference>
<dbReference type="SFLD" id="SFLDS00029">
    <property type="entry name" value="Radical_SAM"/>
    <property type="match status" value="1"/>
</dbReference>